<evidence type="ECO:0000313" key="4">
    <source>
        <dbReference type="WBParaSite" id="HPBE_0001856601-mRNA-1"/>
    </source>
</evidence>
<dbReference type="SUPFAM" id="SSF50156">
    <property type="entry name" value="PDZ domain-like"/>
    <property type="match status" value="1"/>
</dbReference>
<accession>A0A3P8ESA9</accession>
<dbReference type="InterPro" id="IPR036034">
    <property type="entry name" value="PDZ_sf"/>
</dbReference>
<keyword evidence="3" id="KW-1185">Reference proteome</keyword>
<evidence type="ECO:0000313" key="2">
    <source>
        <dbReference type="EMBL" id="VDP12073.1"/>
    </source>
</evidence>
<reference evidence="4" key="2">
    <citation type="submission" date="2019-09" db="UniProtKB">
        <authorList>
            <consortium name="WormBaseParasite"/>
        </authorList>
    </citation>
    <scope>IDENTIFICATION</scope>
</reference>
<dbReference type="OrthoDB" id="44841at2759"/>
<feature type="domain" description="PDZ" evidence="1">
    <location>
        <begin position="90"/>
        <end position="168"/>
    </location>
</feature>
<dbReference type="WBParaSite" id="HPBE_0001856601-mRNA-1">
    <property type="protein sequence ID" value="HPBE_0001856601-mRNA-1"/>
    <property type="gene ID" value="HPBE_0001856601"/>
</dbReference>
<dbReference type="EMBL" id="UZAH01030773">
    <property type="protein sequence ID" value="VDP12073.1"/>
    <property type="molecule type" value="Genomic_DNA"/>
</dbReference>
<dbReference type="Proteomes" id="UP000050761">
    <property type="component" value="Unassembled WGS sequence"/>
</dbReference>
<sequence>METKMLRWTAGVTRLDRIRNNAIWQKFGVAPIADKMRDARSRRDGHVREGRMRPQGAPVNATCGVRRLNTATSQYCKARGIDRMSYETISVRMNRSDPGIGWGFTLRQHGGKLVVGSVDRDSLSDKAGMKPDDEVDAVCGRNAKNMGINEANSIIDNSYQEVNFNLRR</sequence>
<gene>
    <name evidence="2" type="ORF">HPBE_LOCUS18565</name>
</gene>
<dbReference type="PROSITE" id="PS50106">
    <property type="entry name" value="PDZ"/>
    <property type="match status" value="1"/>
</dbReference>
<dbReference type="Gene3D" id="2.30.42.10">
    <property type="match status" value="1"/>
</dbReference>
<accession>A0A183G9F0</accession>
<dbReference type="AlphaFoldDB" id="A0A183G9F0"/>
<dbReference type="InterPro" id="IPR001478">
    <property type="entry name" value="PDZ"/>
</dbReference>
<evidence type="ECO:0000259" key="1">
    <source>
        <dbReference type="PROSITE" id="PS50106"/>
    </source>
</evidence>
<proteinExistence type="predicted"/>
<reference evidence="2 3" key="1">
    <citation type="submission" date="2018-11" db="EMBL/GenBank/DDBJ databases">
        <authorList>
            <consortium name="Pathogen Informatics"/>
        </authorList>
    </citation>
    <scope>NUCLEOTIDE SEQUENCE [LARGE SCALE GENOMIC DNA]</scope>
</reference>
<protein>
    <submittedName>
        <fullName evidence="4">PDZ domain-containing protein</fullName>
    </submittedName>
</protein>
<name>A0A183G9F0_HELPZ</name>
<evidence type="ECO:0000313" key="3">
    <source>
        <dbReference type="Proteomes" id="UP000050761"/>
    </source>
</evidence>
<organism evidence="3 4">
    <name type="scientific">Heligmosomoides polygyrus</name>
    <name type="common">Parasitic roundworm</name>
    <dbReference type="NCBI Taxonomy" id="6339"/>
    <lineage>
        <taxon>Eukaryota</taxon>
        <taxon>Metazoa</taxon>
        <taxon>Ecdysozoa</taxon>
        <taxon>Nematoda</taxon>
        <taxon>Chromadorea</taxon>
        <taxon>Rhabditida</taxon>
        <taxon>Rhabditina</taxon>
        <taxon>Rhabditomorpha</taxon>
        <taxon>Strongyloidea</taxon>
        <taxon>Heligmosomidae</taxon>
        <taxon>Heligmosomoides</taxon>
    </lineage>
</organism>
<dbReference type="Pfam" id="PF00595">
    <property type="entry name" value="PDZ"/>
    <property type="match status" value="1"/>
</dbReference>